<comment type="subcellular location">
    <subcellularLocation>
        <location evidence="1">Cell membrane</location>
        <topology evidence="1">Multi-pass membrane protein</topology>
    </subcellularLocation>
</comment>
<evidence type="ECO:0000256" key="5">
    <source>
        <dbReference type="ARBA" id="ARBA00023136"/>
    </source>
</evidence>
<evidence type="ECO:0000256" key="7">
    <source>
        <dbReference type="SAM" id="Phobius"/>
    </source>
</evidence>
<keyword evidence="6" id="KW-0175">Coiled coil</keyword>
<feature type="transmembrane region" description="Helical" evidence="7">
    <location>
        <begin position="804"/>
        <end position="827"/>
    </location>
</feature>
<gene>
    <name evidence="9" type="ORF">IGS65_007335</name>
</gene>
<feature type="transmembrane region" description="Helical" evidence="7">
    <location>
        <begin position="517"/>
        <end position="537"/>
    </location>
</feature>
<evidence type="ECO:0000256" key="3">
    <source>
        <dbReference type="ARBA" id="ARBA00022692"/>
    </source>
</evidence>
<protein>
    <submittedName>
        <fullName evidence="9">ABC transporter permease</fullName>
    </submittedName>
</protein>
<keyword evidence="2" id="KW-1003">Cell membrane</keyword>
<dbReference type="PANTHER" id="PTHR30287">
    <property type="entry name" value="MEMBRANE COMPONENT OF PREDICTED ABC SUPERFAMILY METABOLITE UPTAKE TRANSPORTER"/>
    <property type="match status" value="1"/>
</dbReference>
<keyword evidence="5 7" id="KW-0472">Membrane</keyword>
<dbReference type="InterPro" id="IPR038766">
    <property type="entry name" value="Membrane_comp_ABC_pdt"/>
</dbReference>
<keyword evidence="3 7" id="KW-0812">Transmembrane</keyword>
<evidence type="ECO:0000256" key="2">
    <source>
        <dbReference type="ARBA" id="ARBA00022475"/>
    </source>
</evidence>
<evidence type="ECO:0000256" key="1">
    <source>
        <dbReference type="ARBA" id="ARBA00004651"/>
    </source>
</evidence>
<dbReference type="GO" id="GO:0005886">
    <property type="term" value="C:plasma membrane"/>
    <property type="evidence" value="ECO:0007669"/>
    <property type="project" value="UniProtKB-SubCell"/>
</dbReference>
<evidence type="ECO:0000313" key="9">
    <source>
        <dbReference type="EMBL" id="QQL46885.1"/>
    </source>
</evidence>
<name>A0AAX1K1E2_STRMG</name>
<dbReference type="Pfam" id="PF02687">
    <property type="entry name" value="FtsX"/>
    <property type="match status" value="2"/>
</dbReference>
<keyword evidence="4 7" id="KW-1133">Transmembrane helix</keyword>
<feature type="domain" description="ABC3 transporter permease C-terminal" evidence="8">
    <location>
        <begin position="752"/>
        <end position="859"/>
    </location>
</feature>
<dbReference type="RefSeq" id="WP_192072433.1">
    <property type="nucleotide sequence ID" value="NZ_CP066294.2"/>
</dbReference>
<feature type="transmembrane region" description="Helical" evidence="7">
    <location>
        <begin position="439"/>
        <end position="464"/>
    </location>
</feature>
<dbReference type="PANTHER" id="PTHR30287:SF1">
    <property type="entry name" value="INNER MEMBRANE PROTEIN"/>
    <property type="match status" value="1"/>
</dbReference>
<organism evidence="9 10">
    <name type="scientific">Streptococcus mutans</name>
    <dbReference type="NCBI Taxonomy" id="1309"/>
    <lineage>
        <taxon>Bacteria</taxon>
        <taxon>Bacillati</taxon>
        <taxon>Bacillota</taxon>
        <taxon>Bacilli</taxon>
        <taxon>Lactobacillales</taxon>
        <taxon>Streptococcaceae</taxon>
        <taxon>Streptococcus</taxon>
    </lineage>
</organism>
<feature type="domain" description="ABC3 transporter permease C-terminal" evidence="8">
    <location>
        <begin position="350"/>
        <end position="466"/>
    </location>
</feature>
<reference evidence="10" key="1">
    <citation type="submission" date="2020-12" db="EMBL/GenBank/DDBJ databases">
        <authorList>
            <person name="Wen Z.T."/>
        </authorList>
    </citation>
    <scope>NUCLEOTIDE SEQUENCE [LARGE SCALE GENOMIC DNA]</scope>
    <source>
        <strain evidence="10">27-3</strain>
    </source>
</reference>
<evidence type="ECO:0000256" key="4">
    <source>
        <dbReference type="ARBA" id="ARBA00022989"/>
    </source>
</evidence>
<dbReference type="Proteomes" id="UP000595884">
    <property type="component" value="Chromosome"/>
</dbReference>
<feature type="transmembrane region" description="Helical" evidence="7">
    <location>
        <begin position="839"/>
        <end position="860"/>
    </location>
</feature>
<evidence type="ECO:0000313" key="10">
    <source>
        <dbReference type="Proteomes" id="UP000595884"/>
    </source>
</evidence>
<dbReference type="AlphaFoldDB" id="A0AAX1K1E2"/>
<feature type="transmembrane region" description="Helical" evidence="7">
    <location>
        <begin position="351"/>
        <end position="372"/>
    </location>
</feature>
<sequence>MKKRIFWKDIQKSFSSSFGRFLSIMLLLLLGAFALTGLKVTTPDLQRTASHYLSTHKTMDLSVIATAGLSKDDQKELRQIKGATVEFDHFADATIKDTDKAVRIFSNSKKLSTYKLVSGHLPKKSHELALASTQKGNYQIGDTITFTQGKEANLKQTNYKIVGFVNSSEVWSTKNLGSAAAGDGTLTAYAVVNGSAFDSDFYTIARLRYDNLRNLNPFSDTYIKRLNNDQEKLDELLEDNGGKRLKVIKAGLQSKVNASRSLLAVSKQQLKQKKAALLYLSGEQLSQAQQTVLKAEAKITENEINIRKAQDKIDGLEKPVYSTYTRSSFPGGQGYSTYESISKNISNIGNIFPVVLYLVAALVTFTTMTRFVNEERNNSGILKSLGYSDSDVMKKFVVYGLIASLTGTILGVIGGYYLLPKIITRNVTTTMTISSPHLYFYWSYTLLAVGLGLLSAVFPAFWVARRELSEKSAQLLLPKPPMRGSKILLEHVGFIWRRLSFTQKVTARNIFRYKQRMFMTVFGVAGSVALLFAGLGIQSSLGKVIDNQFNHLTTYDMLVLKNNTTQSNINEVSQFLKSNTVSNYQEISSQNMDVMISGQKEKKTISILATNKNDFESFIHLKEAKTGKKVILSNEGAVISKKLAAYYGVQKGDLLSFKDENGKKRKIKVSDVVEMNVNHYLFMTNKYYREVFNENPSKNAVLVSLKDGSVKNISNQATKLLAMKGVSAVSQNSSLINMVNTAVNGLNASMAILVIVSILLAVVILYNLTNINVAERIRELSTIKVLGFHNEEITMYIYKETISLSIFGILLGLIGGDCLHKVIISVMSRDTVYPTAVDWYVFVLPVVVIIVILAVLGWIVNHRLKMVDMLEALKSVD</sequence>
<feature type="coiled-coil region" evidence="6">
    <location>
        <begin position="285"/>
        <end position="312"/>
    </location>
</feature>
<dbReference type="EMBL" id="CP066294">
    <property type="protein sequence ID" value="QQL46885.1"/>
    <property type="molecule type" value="Genomic_DNA"/>
</dbReference>
<accession>A0AAX1K1E2</accession>
<feature type="transmembrane region" description="Helical" evidence="7">
    <location>
        <begin position="396"/>
        <end position="419"/>
    </location>
</feature>
<evidence type="ECO:0000259" key="8">
    <source>
        <dbReference type="Pfam" id="PF02687"/>
    </source>
</evidence>
<proteinExistence type="predicted"/>
<evidence type="ECO:0000256" key="6">
    <source>
        <dbReference type="SAM" id="Coils"/>
    </source>
</evidence>
<feature type="transmembrane region" description="Helical" evidence="7">
    <location>
        <begin position="748"/>
        <end position="768"/>
    </location>
</feature>
<dbReference type="InterPro" id="IPR003838">
    <property type="entry name" value="ABC3_permease_C"/>
</dbReference>